<dbReference type="AlphaFoldDB" id="A0A5M9K7C0"/>
<evidence type="ECO:0000313" key="2">
    <source>
        <dbReference type="Proteomes" id="UP000322873"/>
    </source>
</evidence>
<comment type="caution">
    <text evidence="1">The sequence shown here is derived from an EMBL/GenBank/DDBJ whole genome shotgun (WGS) entry which is preliminary data.</text>
</comment>
<dbReference type="Proteomes" id="UP000322873">
    <property type="component" value="Unassembled WGS sequence"/>
</dbReference>
<protein>
    <submittedName>
        <fullName evidence="1">Uncharacterized protein</fullName>
    </submittedName>
</protein>
<keyword evidence="2" id="KW-1185">Reference proteome</keyword>
<evidence type="ECO:0000313" key="1">
    <source>
        <dbReference type="EMBL" id="KAA8576116.1"/>
    </source>
</evidence>
<reference evidence="1 2" key="1">
    <citation type="submission" date="2019-06" db="EMBL/GenBank/DDBJ databases">
        <title>Genome Sequence of the Brown Rot Fungal Pathogen Monilinia fructicola.</title>
        <authorList>
            <person name="De Miccolis Angelini R.M."/>
            <person name="Landi L."/>
            <person name="Abate D."/>
            <person name="Pollastro S."/>
            <person name="Romanazzi G."/>
            <person name="Faretra F."/>
        </authorList>
    </citation>
    <scope>NUCLEOTIDE SEQUENCE [LARGE SCALE GENOMIC DNA]</scope>
    <source>
        <strain evidence="1 2">Mfrc123</strain>
    </source>
</reference>
<proteinExistence type="predicted"/>
<accession>A0A5M9K7C0</accession>
<dbReference type="EMBL" id="VICG01000001">
    <property type="protein sequence ID" value="KAA8576116.1"/>
    <property type="molecule type" value="Genomic_DNA"/>
</dbReference>
<name>A0A5M9K7C0_MONFR</name>
<gene>
    <name evidence="1" type="ORF">EYC84_006277</name>
</gene>
<organism evidence="1 2">
    <name type="scientific">Monilinia fructicola</name>
    <name type="common">Brown rot fungus</name>
    <name type="synonym">Ciboria fructicola</name>
    <dbReference type="NCBI Taxonomy" id="38448"/>
    <lineage>
        <taxon>Eukaryota</taxon>
        <taxon>Fungi</taxon>
        <taxon>Dikarya</taxon>
        <taxon>Ascomycota</taxon>
        <taxon>Pezizomycotina</taxon>
        <taxon>Leotiomycetes</taxon>
        <taxon>Helotiales</taxon>
        <taxon>Sclerotiniaceae</taxon>
        <taxon>Monilinia</taxon>
    </lineage>
</organism>
<sequence>MTDYRCFDILVSDLFAKYCRPFLHHIKTTKKFKIHIRRREGSSRNHARILYLQESQETPSREERARFEFEHSSCFSELDFSDNVFTSTSVEYGHNSIRGV</sequence>